<dbReference type="GeneID" id="16995573"/>
<feature type="domain" description="FCP1 homology" evidence="2">
    <location>
        <begin position="379"/>
        <end position="539"/>
    </location>
</feature>
<dbReference type="eggNOG" id="KOG1605">
    <property type="taxonomic scope" value="Eukaryota"/>
</dbReference>
<dbReference type="Proteomes" id="UP000007014">
    <property type="component" value="Chromosome 15"/>
</dbReference>
<dbReference type="NCBIfam" id="TIGR02251">
    <property type="entry name" value="HIF-SF_euk"/>
    <property type="match status" value="1"/>
</dbReference>
<keyword evidence="4" id="KW-1185">Reference proteome</keyword>
<reference evidence="3 4" key="2">
    <citation type="journal article" date="2007" name="BMC Biol.">
        <title>A 100%-complete sequence reveals unusually simple genomic features in the hot-spring red alga Cyanidioschyzon merolae.</title>
        <authorList>
            <person name="Nozaki H."/>
            <person name="Takano H."/>
            <person name="Misumi O."/>
            <person name="Terasawa K."/>
            <person name="Matsuzaki M."/>
            <person name="Maruyama S."/>
            <person name="Nishida K."/>
            <person name="Yagisawa F."/>
            <person name="Yoshida Y."/>
            <person name="Fujiwara T."/>
            <person name="Takio S."/>
            <person name="Tamura K."/>
            <person name="Chung S.J."/>
            <person name="Nakamura S."/>
            <person name="Kuroiwa H."/>
            <person name="Tanaka K."/>
            <person name="Sato N."/>
            <person name="Kuroiwa T."/>
        </authorList>
    </citation>
    <scope>NUCLEOTIDE SEQUENCE [LARGE SCALE GENOMIC DNA]</scope>
    <source>
        <strain evidence="3 4">10D</strain>
    </source>
</reference>
<dbReference type="SUPFAM" id="SSF56784">
    <property type="entry name" value="HAD-like"/>
    <property type="match status" value="1"/>
</dbReference>
<dbReference type="InterPro" id="IPR023214">
    <property type="entry name" value="HAD_sf"/>
</dbReference>
<protein>
    <submittedName>
        <fullName evidence="3">Similar to nuclear LIM interactor-interacting factor</fullName>
    </submittedName>
</protein>
<dbReference type="Gene3D" id="3.40.50.1000">
    <property type="entry name" value="HAD superfamily/HAD-like"/>
    <property type="match status" value="1"/>
</dbReference>
<dbReference type="HOGENOM" id="CLU_480103_0_0_1"/>
<dbReference type="EMBL" id="AP006497">
    <property type="protein sequence ID" value="BAM81459.1"/>
    <property type="molecule type" value="Genomic_DNA"/>
</dbReference>
<dbReference type="Pfam" id="PF03031">
    <property type="entry name" value="NIF"/>
    <property type="match status" value="1"/>
</dbReference>
<proteinExistence type="predicted"/>
<feature type="compositionally biased region" description="Low complexity" evidence="1">
    <location>
        <begin position="80"/>
        <end position="90"/>
    </location>
</feature>
<feature type="compositionally biased region" description="Basic and acidic residues" evidence="1">
    <location>
        <begin position="197"/>
        <end position="217"/>
    </location>
</feature>
<sequence length="568" mass="63653">MAGVRERDSLEPSREPAPRVQRKSSRDGSESNPNRKANRWSFSGIEEALELPSARTNSLSALDVDNTRADSSRRRRRDATSTTSSSSTARSRSRTPERFACRQLAYRAPPGVETLAYHSYGLFLGKLETLRLGVRSFFRKTVPRFLSACWCLLQLLLLRARFNPTAFVKMEQLLGGSCWIRRPRSRDGSASQPLDAKANDKRASKQVKMGRDAERSRSAQNSTEPQAKGFSSRLAAAGDRFLSYIAAFGLLGISPSSILGGIRKRLVQYHSMFSWEGVVGRASRCAAARGRTTLYWCRDTVLRPGSKPVLLGLASAQVLGAVSCDIAEWVARIVLETFARCFTRVRVDSTTLIDSIQFGGLLPRFARVSCGPFLAYASTPTERKILVLDLDETLVHSSFKERNGCDITVEVEVDDVPTVFFVRKRPHLELFIRVARQWYDLVIFTASLRRYADPLVDALDPTRTLFRARYFREDCVRLPPYNFVKNLNIISPNLGKVIIVDNSPASYALQAANALPIDAWYDDPFDEELLNLLPVLRSLSILEDVRSVLGLRLTRGSLISRYKPLVAM</sequence>
<gene>
    <name evidence="3" type="ORF">CYME_CMO082C</name>
</gene>
<name>M1V9F0_CYAM1</name>
<dbReference type="InterPro" id="IPR011948">
    <property type="entry name" value="Dullard_phosphatase"/>
</dbReference>
<dbReference type="InterPro" id="IPR004274">
    <property type="entry name" value="FCP1_dom"/>
</dbReference>
<evidence type="ECO:0000313" key="3">
    <source>
        <dbReference type="EMBL" id="BAM81459.1"/>
    </source>
</evidence>
<evidence type="ECO:0000256" key="1">
    <source>
        <dbReference type="SAM" id="MobiDB-lite"/>
    </source>
</evidence>
<dbReference type="InterPro" id="IPR050365">
    <property type="entry name" value="TIM50"/>
</dbReference>
<dbReference type="PANTHER" id="PTHR12210">
    <property type="entry name" value="DULLARD PROTEIN PHOSPHATASE"/>
    <property type="match status" value="1"/>
</dbReference>
<evidence type="ECO:0000259" key="2">
    <source>
        <dbReference type="PROSITE" id="PS50969"/>
    </source>
</evidence>
<dbReference type="PROSITE" id="PS50969">
    <property type="entry name" value="FCP1"/>
    <property type="match status" value="1"/>
</dbReference>
<dbReference type="KEGG" id="cme:CYME_CMO082C"/>
<dbReference type="AlphaFoldDB" id="M1V9F0"/>
<dbReference type="SMART" id="SM00577">
    <property type="entry name" value="CPDc"/>
    <property type="match status" value="1"/>
</dbReference>
<dbReference type="GO" id="GO:0016791">
    <property type="term" value="F:phosphatase activity"/>
    <property type="evidence" value="ECO:0007669"/>
    <property type="project" value="InterPro"/>
</dbReference>
<feature type="compositionally biased region" description="Basic and acidic residues" evidence="1">
    <location>
        <begin position="1"/>
        <end position="17"/>
    </location>
</feature>
<reference evidence="3 4" key="1">
    <citation type="journal article" date="2004" name="Nature">
        <title>Genome sequence of the ultrasmall unicellular red alga Cyanidioschyzon merolae 10D.</title>
        <authorList>
            <person name="Matsuzaki M."/>
            <person name="Misumi O."/>
            <person name="Shin-i T."/>
            <person name="Maruyama S."/>
            <person name="Takahara M."/>
            <person name="Miyagishima S."/>
            <person name="Mori T."/>
            <person name="Nishida K."/>
            <person name="Yagisawa F."/>
            <person name="Nishida K."/>
            <person name="Yoshida Y."/>
            <person name="Nishimura Y."/>
            <person name="Nakao S."/>
            <person name="Kobayashi T."/>
            <person name="Momoyama Y."/>
            <person name="Higashiyama T."/>
            <person name="Minoda A."/>
            <person name="Sano M."/>
            <person name="Nomoto H."/>
            <person name="Oishi K."/>
            <person name="Hayashi H."/>
            <person name="Ohta F."/>
            <person name="Nishizaka S."/>
            <person name="Haga S."/>
            <person name="Miura S."/>
            <person name="Morishita T."/>
            <person name="Kabeya Y."/>
            <person name="Terasawa K."/>
            <person name="Suzuki Y."/>
            <person name="Ishii Y."/>
            <person name="Asakawa S."/>
            <person name="Takano H."/>
            <person name="Ohta N."/>
            <person name="Kuroiwa H."/>
            <person name="Tanaka K."/>
            <person name="Shimizu N."/>
            <person name="Sugano S."/>
            <person name="Sato N."/>
            <person name="Nozaki H."/>
            <person name="Ogasawara N."/>
            <person name="Kohara Y."/>
            <person name="Kuroiwa T."/>
        </authorList>
    </citation>
    <scope>NUCLEOTIDE SEQUENCE [LARGE SCALE GENOMIC DNA]</scope>
    <source>
        <strain evidence="3 4">10D</strain>
    </source>
</reference>
<organism evidence="3 4">
    <name type="scientific">Cyanidioschyzon merolae (strain NIES-3377 / 10D)</name>
    <name type="common">Unicellular red alga</name>
    <dbReference type="NCBI Taxonomy" id="280699"/>
    <lineage>
        <taxon>Eukaryota</taxon>
        <taxon>Rhodophyta</taxon>
        <taxon>Bangiophyceae</taxon>
        <taxon>Cyanidiales</taxon>
        <taxon>Cyanidiaceae</taxon>
        <taxon>Cyanidioschyzon</taxon>
    </lineage>
</organism>
<feature type="region of interest" description="Disordered" evidence="1">
    <location>
        <begin position="60"/>
        <end position="96"/>
    </location>
</feature>
<feature type="region of interest" description="Disordered" evidence="1">
    <location>
        <begin position="184"/>
        <end position="227"/>
    </location>
</feature>
<dbReference type="Gramene" id="CMO082CT">
    <property type="protein sequence ID" value="CMO082CT"/>
    <property type="gene ID" value="CMO082C"/>
</dbReference>
<evidence type="ECO:0000313" key="4">
    <source>
        <dbReference type="Proteomes" id="UP000007014"/>
    </source>
</evidence>
<feature type="region of interest" description="Disordered" evidence="1">
    <location>
        <begin position="1"/>
        <end position="42"/>
    </location>
</feature>
<dbReference type="FunFam" id="3.40.50.1000:FF:000093">
    <property type="entry name" value="NLI interacting factor-like phosphatase family protein"/>
    <property type="match status" value="1"/>
</dbReference>
<dbReference type="CDD" id="cd07521">
    <property type="entry name" value="HAD_FCP1-like"/>
    <property type="match status" value="1"/>
</dbReference>
<dbReference type="RefSeq" id="XP_005537495.1">
    <property type="nucleotide sequence ID" value="XM_005537438.1"/>
</dbReference>
<accession>M1V9F0</accession>
<dbReference type="OrthoDB" id="277011at2759"/>
<dbReference type="STRING" id="280699.M1V9F0"/>
<dbReference type="InterPro" id="IPR036412">
    <property type="entry name" value="HAD-like_sf"/>
</dbReference>